<evidence type="ECO:0000313" key="3">
    <source>
        <dbReference type="Proteomes" id="UP001597079"/>
    </source>
</evidence>
<evidence type="ECO:0000256" key="1">
    <source>
        <dbReference type="SAM" id="MobiDB-lite"/>
    </source>
</evidence>
<protein>
    <submittedName>
        <fullName evidence="2">Uncharacterized protein</fullName>
    </submittedName>
</protein>
<name>A0ABW4JE10_9BACL</name>
<dbReference type="RefSeq" id="WP_377942445.1">
    <property type="nucleotide sequence ID" value="NZ_JBHUCX010000020.1"/>
</dbReference>
<evidence type="ECO:0000313" key="2">
    <source>
        <dbReference type="EMBL" id="MFD1674581.1"/>
    </source>
</evidence>
<gene>
    <name evidence="2" type="ORF">ACFSB2_07650</name>
</gene>
<dbReference type="EMBL" id="JBHUCX010000020">
    <property type="protein sequence ID" value="MFD1674581.1"/>
    <property type="molecule type" value="Genomic_DNA"/>
</dbReference>
<organism evidence="2 3">
    <name type="scientific">Alicyclobacillus fodiniaquatilis</name>
    <dbReference type="NCBI Taxonomy" id="1661150"/>
    <lineage>
        <taxon>Bacteria</taxon>
        <taxon>Bacillati</taxon>
        <taxon>Bacillota</taxon>
        <taxon>Bacilli</taxon>
        <taxon>Bacillales</taxon>
        <taxon>Alicyclobacillaceae</taxon>
        <taxon>Alicyclobacillus</taxon>
    </lineage>
</organism>
<keyword evidence="3" id="KW-1185">Reference proteome</keyword>
<comment type="caution">
    <text evidence="2">The sequence shown here is derived from an EMBL/GenBank/DDBJ whole genome shotgun (WGS) entry which is preliminary data.</text>
</comment>
<reference evidence="3" key="1">
    <citation type="journal article" date="2019" name="Int. J. Syst. Evol. Microbiol.">
        <title>The Global Catalogue of Microorganisms (GCM) 10K type strain sequencing project: providing services to taxonomists for standard genome sequencing and annotation.</title>
        <authorList>
            <consortium name="The Broad Institute Genomics Platform"/>
            <consortium name="The Broad Institute Genome Sequencing Center for Infectious Disease"/>
            <person name="Wu L."/>
            <person name="Ma J."/>
        </authorList>
    </citation>
    <scope>NUCLEOTIDE SEQUENCE [LARGE SCALE GENOMIC DNA]</scope>
    <source>
        <strain evidence="3">CGMCC 1.12286</strain>
    </source>
</reference>
<accession>A0ABW4JE10</accession>
<proteinExistence type="predicted"/>
<feature type="region of interest" description="Disordered" evidence="1">
    <location>
        <begin position="1"/>
        <end position="24"/>
    </location>
</feature>
<sequence>MADEKISDWNQVRASKSFDEETGADRRSAMEIYGLGKIDKKHLIRAQKQLNDNHNQNEI</sequence>
<dbReference type="Proteomes" id="UP001597079">
    <property type="component" value="Unassembled WGS sequence"/>
</dbReference>